<name>A0A2M6IT38_9BACT</name>
<dbReference type="SUPFAM" id="SSF56601">
    <property type="entry name" value="beta-lactamase/transpeptidase-like"/>
    <property type="match status" value="1"/>
</dbReference>
<keyword evidence="4 10" id="KW-0812">Transmembrane</keyword>
<evidence type="ECO:0000313" key="14">
    <source>
        <dbReference type="Proteomes" id="UP000231056"/>
    </source>
</evidence>
<dbReference type="SUPFAM" id="SSF56519">
    <property type="entry name" value="Penicillin binding protein dimerisation domain"/>
    <property type="match status" value="1"/>
</dbReference>
<dbReference type="GO" id="GO:0005886">
    <property type="term" value="C:plasma membrane"/>
    <property type="evidence" value="ECO:0007669"/>
    <property type="project" value="TreeGrafter"/>
</dbReference>
<dbReference type="Pfam" id="PF00905">
    <property type="entry name" value="Transpeptidase"/>
    <property type="match status" value="2"/>
</dbReference>
<feature type="domain" description="Penicillin-binding protein dimerisation" evidence="12">
    <location>
        <begin position="101"/>
        <end position="177"/>
    </location>
</feature>
<evidence type="ECO:0000256" key="6">
    <source>
        <dbReference type="ARBA" id="ARBA00022984"/>
    </source>
</evidence>
<dbReference type="PANTHER" id="PTHR30627">
    <property type="entry name" value="PEPTIDOGLYCAN D,D-TRANSPEPTIDASE"/>
    <property type="match status" value="1"/>
</dbReference>
<organism evidence="13 14">
    <name type="scientific">Candidatus Roizmanbacteria bacterium CG11_big_fil_rev_8_21_14_0_20_36_8</name>
    <dbReference type="NCBI Taxonomy" id="1974856"/>
    <lineage>
        <taxon>Bacteria</taxon>
        <taxon>Candidatus Roizmaniibacteriota</taxon>
    </lineage>
</organism>
<dbReference type="EMBL" id="PCVM01000103">
    <property type="protein sequence ID" value="PIQ73098.1"/>
    <property type="molecule type" value="Genomic_DNA"/>
</dbReference>
<evidence type="ECO:0008006" key="15">
    <source>
        <dbReference type="Google" id="ProtNLM"/>
    </source>
</evidence>
<keyword evidence="9" id="KW-0961">Cell wall biogenesis/degradation</keyword>
<dbReference type="Proteomes" id="UP000231056">
    <property type="component" value="Unassembled WGS sequence"/>
</dbReference>
<dbReference type="GO" id="GO:0071555">
    <property type="term" value="P:cell wall organization"/>
    <property type="evidence" value="ECO:0007669"/>
    <property type="project" value="TreeGrafter"/>
</dbReference>
<evidence type="ECO:0000256" key="5">
    <source>
        <dbReference type="ARBA" id="ARBA00022960"/>
    </source>
</evidence>
<keyword evidence="3" id="KW-1003">Cell membrane</keyword>
<evidence type="ECO:0000256" key="3">
    <source>
        <dbReference type="ARBA" id="ARBA00022475"/>
    </source>
</evidence>
<proteinExistence type="predicted"/>
<dbReference type="Gene3D" id="3.90.1310.10">
    <property type="entry name" value="Penicillin-binding protein 2a (Domain 2)"/>
    <property type="match status" value="1"/>
</dbReference>
<sequence length="567" mass="62466">MISIPHIQKGETGSLSFAEKNNSYSRSIFFLYAIFIAIGMGIIFIRLFQLTVVRGKYFSSLADQNRVKEVIIEAPRGTITDRKGKILASNSKPDMYSKNLRIESTRTYYQSDAISHVVGYRQTADENDLENDPCVNKLILGDKTGKKGIEQLLECDLRGEHGKKLIEVDAHGAYKKTLSVFQPKHGENIKLAMDLTLQETAYDALGKEKGAVVAIKAGTGEILTLVSKPGYSAQEFEDGSGEEVEKIIKNPDKPLFNRATEGTYPPGSIYKLIVAAAGLEEGAMTADETILDKGVLEAGSLKFHNWFFLEYGKTDGEVDIVKALQRSNDIYFYTLGAKLGPEKIRFWSELFGLQKASGIGLHEAVGIVPSSFWKEDVLKEQWYLGDTYNLSIGQGYVAVTPLQLARVTSVFANNRKLCSSTLIKKDGSAGESDCEKVPISQGTYAKIREGMKAACEVGGTGYPFFDFSVNQPISSAQLKKDIENGLRDQYEATSSAMIRRKISVGCKTGTAESHGDERNPHSWFTVFAPFDNPEIVVTVLVEEGGQGSDVAAPIAKKVLTEHFERYE</sequence>
<reference evidence="13 14" key="1">
    <citation type="submission" date="2017-09" db="EMBL/GenBank/DDBJ databases">
        <title>Depth-based differentiation of microbial function through sediment-hosted aquifers and enrichment of novel symbionts in the deep terrestrial subsurface.</title>
        <authorList>
            <person name="Probst A.J."/>
            <person name="Ladd B."/>
            <person name="Jarett J.K."/>
            <person name="Geller-Mcgrath D.E."/>
            <person name="Sieber C.M."/>
            <person name="Emerson J.B."/>
            <person name="Anantharaman K."/>
            <person name="Thomas B.C."/>
            <person name="Malmstrom R."/>
            <person name="Stieglmeier M."/>
            <person name="Klingl A."/>
            <person name="Woyke T."/>
            <person name="Ryan C.M."/>
            <person name="Banfield J.F."/>
        </authorList>
    </citation>
    <scope>NUCLEOTIDE SEQUENCE [LARGE SCALE GENOMIC DNA]</scope>
    <source>
        <strain evidence="13">CG11_big_fil_rev_8_21_14_0_20_36_8</strain>
    </source>
</reference>
<dbReference type="PANTHER" id="PTHR30627:SF2">
    <property type="entry name" value="PEPTIDOGLYCAN D,D-TRANSPEPTIDASE MRDA"/>
    <property type="match status" value="1"/>
</dbReference>
<dbReference type="Pfam" id="PF03717">
    <property type="entry name" value="PBP_dimer"/>
    <property type="match status" value="1"/>
</dbReference>
<comment type="subcellular location">
    <subcellularLocation>
        <location evidence="2">Cell membrane</location>
    </subcellularLocation>
    <subcellularLocation>
        <location evidence="1">Membrane</location>
        <topology evidence="1">Single-pass membrane protein</topology>
    </subcellularLocation>
</comment>
<evidence type="ECO:0000256" key="2">
    <source>
        <dbReference type="ARBA" id="ARBA00004236"/>
    </source>
</evidence>
<gene>
    <name evidence="13" type="ORF">COV58_04340</name>
</gene>
<dbReference type="InterPro" id="IPR050515">
    <property type="entry name" value="Beta-lactam/transpept"/>
</dbReference>
<feature type="transmembrane region" description="Helical" evidence="10">
    <location>
        <begin position="29"/>
        <end position="48"/>
    </location>
</feature>
<keyword evidence="5" id="KW-0133">Cell shape</keyword>
<dbReference type="InterPro" id="IPR036138">
    <property type="entry name" value="PBP_dimer_sf"/>
</dbReference>
<evidence type="ECO:0000313" key="13">
    <source>
        <dbReference type="EMBL" id="PIQ73098.1"/>
    </source>
</evidence>
<evidence type="ECO:0000256" key="10">
    <source>
        <dbReference type="SAM" id="Phobius"/>
    </source>
</evidence>
<feature type="domain" description="Penicillin-binding protein transpeptidase" evidence="11">
    <location>
        <begin position="470"/>
        <end position="559"/>
    </location>
</feature>
<evidence type="ECO:0000256" key="1">
    <source>
        <dbReference type="ARBA" id="ARBA00004167"/>
    </source>
</evidence>
<dbReference type="AlphaFoldDB" id="A0A2M6IT38"/>
<dbReference type="InterPro" id="IPR005311">
    <property type="entry name" value="PBP_dimer"/>
</dbReference>
<keyword evidence="8 10" id="KW-0472">Membrane</keyword>
<evidence type="ECO:0000256" key="7">
    <source>
        <dbReference type="ARBA" id="ARBA00022989"/>
    </source>
</evidence>
<dbReference type="GO" id="GO:0046677">
    <property type="term" value="P:response to antibiotic"/>
    <property type="evidence" value="ECO:0007669"/>
    <property type="project" value="UniProtKB-KW"/>
</dbReference>
<dbReference type="GO" id="GO:0008800">
    <property type="term" value="F:beta-lactamase activity"/>
    <property type="evidence" value="ECO:0007669"/>
    <property type="project" value="UniProtKB-EC"/>
</dbReference>
<evidence type="ECO:0000256" key="9">
    <source>
        <dbReference type="ARBA" id="ARBA00023316"/>
    </source>
</evidence>
<evidence type="ECO:0000259" key="11">
    <source>
        <dbReference type="Pfam" id="PF00905"/>
    </source>
</evidence>
<comment type="caution">
    <text evidence="13">The sequence shown here is derived from an EMBL/GenBank/DDBJ whole genome shotgun (WGS) entry which is preliminary data.</text>
</comment>
<protein>
    <recommendedName>
        <fullName evidence="15">Penicillin-binding protein 2</fullName>
    </recommendedName>
</protein>
<dbReference type="InterPro" id="IPR012338">
    <property type="entry name" value="Beta-lactam/transpept-like"/>
</dbReference>
<dbReference type="Gene3D" id="3.40.710.10">
    <property type="entry name" value="DD-peptidase/beta-lactamase superfamily"/>
    <property type="match status" value="1"/>
</dbReference>
<dbReference type="GO" id="GO:0008658">
    <property type="term" value="F:penicillin binding"/>
    <property type="evidence" value="ECO:0007669"/>
    <property type="project" value="InterPro"/>
</dbReference>
<keyword evidence="6" id="KW-0573">Peptidoglycan synthesis</keyword>
<evidence type="ECO:0000256" key="4">
    <source>
        <dbReference type="ARBA" id="ARBA00022692"/>
    </source>
</evidence>
<evidence type="ECO:0000256" key="8">
    <source>
        <dbReference type="ARBA" id="ARBA00023136"/>
    </source>
</evidence>
<dbReference type="InterPro" id="IPR001460">
    <property type="entry name" value="PCN-bd_Tpept"/>
</dbReference>
<feature type="domain" description="Penicillin-binding protein transpeptidase" evidence="11">
    <location>
        <begin position="210"/>
        <end position="459"/>
    </location>
</feature>
<evidence type="ECO:0000259" key="12">
    <source>
        <dbReference type="Pfam" id="PF03717"/>
    </source>
</evidence>
<keyword evidence="7 10" id="KW-1133">Transmembrane helix</keyword>
<accession>A0A2M6IT38</accession>